<feature type="transmembrane region" description="Helical" evidence="3">
    <location>
        <begin position="519"/>
        <end position="540"/>
    </location>
</feature>
<accession>A0A2W5VAE4</accession>
<dbReference type="NCBIfam" id="TIGR02098">
    <property type="entry name" value="MJ0042_CXXC"/>
    <property type="match status" value="1"/>
</dbReference>
<organism evidence="5 6">
    <name type="scientific">Archangium gephyra</name>
    <dbReference type="NCBI Taxonomy" id="48"/>
    <lineage>
        <taxon>Bacteria</taxon>
        <taxon>Pseudomonadati</taxon>
        <taxon>Myxococcota</taxon>
        <taxon>Myxococcia</taxon>
        <taxon>Myxococcales</taxon>
        <taxon>Cystobacterineae</taxon>
        <taxon>Archangiaceae</taxon>
        <taxon>Archangium</taxon>
    </lineage>
</organism>
<comment type="caution">
    <text evidence="5">The sequence shown here is derived from an EMBL/GenBank/DDBJ whole genome shotgun (WGS) entry which is preliminary data.</text>
</comment>
<gene>
    <name evidence="5" type="ORF">DI536_29080</name>
</gene>
<feature type="domain" description="Zinc finger/thioredoxin putative" evidence="4">
    <location>
        <begin position="1"/>
        <end position="36"/>
    </location>
</feature>
<evidence type="ECO:0000313" key="5">
    <source>
        <dbReference type="EMBL" id="PZR07111.1"/>
    </source>
</evidence>
<feature type="compositionally biased region" description="Low complexity" evidence="2">
    <location>
        <begin position="219"/>
        <end position="232"/>
    </location>
</feature>
<protein>
    <recommendedName>
        <fullName evidence="4">Zinc finger/thioredoxin putative domain-containing protein</fullName>
    </recommendedName>
</protein>
<name>A0A2W5VAE4_9BACT</name>
<evidence type="ECO:0000256" key="1">
    <source>
        <dbReference type="SAM" id="Coils"/>
    </source>
</evidence>
<keyword evidence="1" id="KW-0175">Coiled coil</keyword>
<feature type="region of interest" description="Disordered" evidence="2">
    <location>
        <begin position="219"/>
        <end position="276"/>
    </location>
</feature>
<dbReference type="InterPro" id="IPR011723">
    <property type="entry name" value="Znf/thioredoxin_put"/>
</dbReference>
<sequence>MHITCEKCSTTYVLDDSLIPPQGVPVQCTRCAHVFTARLQSAAPAPAAKPPIGTSTMMFGSPAVPPPASPKNTTMMFGTPASNAAAAPEASSPVGRTTMMFGGGANPAPPQPPPAARSTMVFGTAASNTVTPPMAPQAAAAAKTTMMFGTPAAPPPASPKNTTMMFGTAASIAAAEAAEKAPQAPAGNANKTLVFGGTPPAAPPPHTPKNTTMMFGTAASNAAQSSPQAPAPVGRSTQLFGAHEPDPPAEETILESSPGQSNRTMMFGAPSDAPTEAPAAKNTTMMFGRSPIPKVTAGTVELAGYAAEEDKSESTVRVDAASVVAENSSDEPSPPPRAERTQRFAMSDVGGSGLSTPPAGGNAVQDRHNRTQLFAMNPSESNTPEGGLPAADREISGDMTLPPGAVSLESMGAVSDLHRTLPPDDRFDPPGVSLLSDANGLTPPEVRAAPPMLQPVGNTLTNLEPLNDGPRLAPLRLELPPEPGGSPENFVRSPAELDAQARDDAEALRAVRGGGSGRVVIIVLVLIAIALAGVLVWRLVGKDLLSQRVSPAALQSTEQALATLRFDDGQAQAKAVSQLSAVRSANPDMLEAQAALVIAHSFQFDDAQSSLSRAEERLNGLKKAEGASQTAIDELQATLISQTERAQQLKTQLVTEHGRLLALGRSVERGSTAELAFIRADGLALGVLGDVEAITRAESFRQHSPAGDDWAELIEPEYALNGGSSFDDAVERVKHVQARAGNSTFIRPFVLLARLELKRGNAELAAEQLDRAITLNGKHEQARELLASLKR</sequence>
<keyword evidence="3" id="KW-1133">Transmembrane helix</keyword>
<keyword evidence="3" id="KW-0472">Membrane</keyword>
<evidence type="ECO:0000256" key="3">
    <source>
        <dbReference type="SAM" id="Phobius"/>
    </source>
</evidence>
<feature type="region of interest" description="Disordered" evidence="2">
    <location>
        <begin position="323"/>
        <end position="342"/>
    </location>
</feature>
<dbReference type="Pfam" id="PF13717">
    <property type="entry name" value="Zn_ribbon_4"/>
    <property type="match status" value="1"/>
</dbReference>
<reference evidence="5 6" key="1">
    <citation type="submission" date="2017-08" db="EMBL/GenBank/DDBJ databases">
        <title>Infants hospitalized years apart are colonized by the same room-sourced microbial strains.</title>
        <authorList>
            <person name="Brooks B."/>
            <person name="Olm M.R."/>
            <person name="Firek B.A."/>
            <person name="Baker R."/>
            <person name="Thomas B.C."/>
            <person name="Morowitz M.J."/>
            <person name="Banfield J.F."/>
        </authorList>
    </citation>
    <scope>NUCLEOTIDE SEQUENCE [LARGE SCALE GENOMIC DNA]</scope>
    <source>
        <strain evidence="5">S2_003_000_R2_14</strain>
    </source>
</reference>
<evidence type="ECO:0000259" key="4">
    <source>
        <dbReference type="Pfam" id="PF13717"/>
    </source>
</evidence>
<evidence type="ECO:0000256" key="2">
    <source>
        <dbReference type="SAM" id="MobiDB-lite"/>
    </source>
</evidence>
<feature type="compositionally biased region" description="Polar residues" evidence="2">
    <location>
        <begin position="254"/>
        <end position="264"/>
    </location>
</feature>
<keyword evidence="3" id="KW-0812">Transmembrane</keyword>
<feature type="region of interest" description="Disordered" evidence="2">
    <location>
        <begin position="376"/>
        <end position="396"/>
    </location>
</feature>
<evidence type="ECO:0000313" key="6">
    <source>
        <dbReference type="Proteomes" id="UP000249061"/>
    </source>
</evidence>
<feature type="coiled-coil region" evidence="1">
    <location>
        <begin position="604"/>
        <end position="652"/>
    </location>
</feature>
<dbReference type="EMBL" id="QFQP01000034">
    <property type="protein sequence ID" value="PZR07111.1"/>
    <property type="molecule type" value="Genomic_DNA"/>
</dbReference>
<proteinExistence type="predicted"/>
<dbReference type="Proteomes" id="UP000249061">
    <property type="component" value="Unassembled WGS sequence"/>
</dbReference>
<dbReference type="AlphaFoldDB" id="A0A2W5VAE4"/>